<dbReference type="Pfam" id="PF03266">
    <property type="entry name" value="NTPase_1"/>
    <property type="match status" value="1"/>
</dbReference>
<dbReference type="GO" id="GO:0003700">
    <property type="term" value="F:DNA-binding transcription factor activity"/>
    <property type="evidence" value="ECO:0007669"/>
    <property type="project" value="InterPro"/>
</dbReference>
<dbReference type="Proteomes" id="UP000886751">
    <property type="component" value="Unassembled WGS sequence"/>
</dbReference>
<dbReference type="InterPro" id="IPR036388">
    <property type="entry name" value="WH-like_DNA-bd_sf"/>
</dbReference>
<protein>
    <submittedName>
        <fullName evidence="2">LysR family transcriptional regulator</fullName>
    </submittedName>
</protein>
<dbReference type="InterPro" id="IPR004948">
    <property type="entry name" value="Nuc-triphosphatase_THEP1"/>
</dbReference>
<name>A0A9D1Y1P9_9FIRM</name>
<gene>
    <name evidence="2" type="ORF">H9846_07405</name>
</gene>
<comment type="caution">
    <text evidence="2">The sequence shown here is derived from an EMBL/GenBank/DDBJ whole genome shotgun (WGS) entry which is preliminary data.</text>
</comment>
<dbReference type="SUPFAM" id="SSF52540">
    <property type="entry name" value="P-loop containing nucleoside triphosphate hydrolases"/>
    <property type="match status" value="1"/>
</dbReference>
<organism evidence="2 3">
    <name type="scientific">Candidatus Gemmiger excrementipullorum</name>
    <dbReference type="NCBI Taxonomy" id="2838610"/>
    <lineage>
        <taxon>Bacteria</taxon>
        <taxon>Bacillati</taxon>
        <taxon>Bacillota</taxon>
        <taxon>Clostridia</taxon>
        <taxon>Eubacteriales</taxon>
        <taxon>Gemmiger</taxon>
    </lineage>
</organism>
<dbReference type="SUPFAM" id="SSF46785">
    <property type="entry name" value="Winged helix' DNA-binding domain"/>
    <property type="match status" value="1"/>
</dbReference>
<reference evidence="2" key="1">
    <citation type="journal article" date="2021" name="PeerJ">
        <title>Extensive microbial diversity within the chicken gut microbiome revealed by metagenomics and culture.</title>
        <authorList>
            <person name="Gilroy R."/>
            <person name="Ravi A."/>
            <person name="Getino M."/>
            <person name="Pursley I."/>
            <person name="Horton D.L."/>
            <person name="Alikhan N.F."/>
            <person name="Baker D."/>
            <person name="Gharbi K."/>
            <person name="Hall N."/>
            <person name="Watson M."/>
            <person name="Adriaenssens E.M."/>
            <person name="Foster-Nyarko E."/>
            <person name="Jarju S."/>
            <person name="Secka A."/>
            <person name="Antonio M."/>
            <person name="Oren A."/>
            <person name="Chaudhuri R.R."/>
            <person name="La Ragione R."/>
            <person name="Hildebrand F."/>
            <person name="Pallen M.J."/>
        </authorList>
    </citation>
    <scope>NUCLEOTIDE SEQUENCE</scope>
    <source>
        <strain evidence="2">ChiHecec2B26-7398</strain>
    </source>
</reference>
<dbReference type="AlphaFoldDB" id="A0A9D1Y1P9"/>
<dbReference type="InterPro" id="IPR036390">
    <property type="entry name" value="WH_DNA-bd_sf"/>
</dbReference>
<proteinExistence type="predicted"/>
<dbReference type="Gene3D" id="1.10.10.10">
    <property type="entry name" value="Winged helix-like DNA-binding domain superfamily/Winged helix DNA-binding domain"/>
    <property type="match status" value="1"/>
</dbReference>
<dbReference type="GO" id="GO:0017111">
    <property type="term" value="F:ribonucleoside triphosphate phosphatase activity"/>
    <property type="evidence" value="ECO:0007669"/>
    <property type="project" value="InterPro"/>
</dbReference>
<accession>A0A9D1Y1P9</accession>
<evidence type="ECO:0000259" key="1">
    <source>
        <dbReference type="Pfam" id="PF00126"/>
    </source>
</evidence>
<dbReference type="InterPro" id="IPR051815">
    <property type="entry name" value="Molybdate_resp_trans_reg"/>
</dbReference>
<dbReference type="PANTHER" id="PTHR30432">
    <property type="entry name" value="TRANSCRIPTIONAL REGULATOR MODE"/>
    <property type="match status" value="1"/>
</dbReference>
<sequence>MPARYILTGRPLCGKTSLAAWLCRRLPQPVLGVRTVCTGRCAAGPLFSLQNLATGALAPISCEADGAVRAVPETFAAFGVQALRAARESGAPTVLVDEIGRFERDCAPYLAELQALLDGPAAVVAVVKKEDLPHLNALRARSGAVQLDLDAEPPEAIRARLAPALPAPLHASAPVRLYRAGKCFGPGPLQLLELVARTGSLRTAAAAMGMAYSKAWGMLNELESQWGFAMVARRPGGAGGGGSLLTEPAWDLIRRYRALQWACDRAAQDAFAQQFGGMQ</sequence>
<dbReference type="InterPro" id="IPR000847">
    <property type="entry name" value="LysR_HTH_N"/>
</dbReference>
<dbReference type="EMBL" id="DXEI01000113">
    <property type="protein sequence ID" value="HIX95269.1"/>
    <property type="molecule type" value="Genomic_DNA"/>
</dbReference>
<dbReference type="Pfam" id="PF00126">
    <property type="entry name" value="HTH_1"/>
    <property type="match status" value="1"/>
</dbReference>
<feature type="domain" description="HTH lysR-type" evidence="1">
    <location>
        <begin position="189"/>
        <end position="237"/>
    </location>
</feature>
<evidence type="ECO:0000313" key="3">
    <source>
        <dbReference type="Proteomes" id="UP000886751"/>
    </source>
</evidence>
<reference evidence="2" key="2">
    <citation type="submission" date="2021-04" db="EMBL/GenBank/DDBJ databases">
        <authorList>
            <person name="Gilroy R."/>
        </authorList>
    </citation>
    <scope>NUCLEOTIDE SEQUENCE</scope>
    <source>
        <strain evidence="2">ChiHecec2B26-7398</strain>
    </source>
</reference>
<dbReference type="InterPro" id="IPR027417">
    <property type="entry name" value="P-loop_NTPase"/>
</dbReference>
<dbReference type="PANTHER" id="PTHR30432:SF1">
    <property type="entry name" value="DNA-BINDING TRANSCRIPTIONAL DUAL REGULATOR MODE"/>
    <property type="match status" value="1"/>
</dbReference>
<dbReference type="Gene3D" id="3.40.50.300">
    <property type="entry name" value="P-loop containing nucleotide triphosphate hydrolases"/>
    <property type="match status" value="1"/>
</dbReference>
<evidence type="ECO:0000313" key="2">
    <source>
        <dbReference type="EMBL" id="HIX95269.1"/>
    </source>
</evidence>